<gene>
    <name evidence="5" type="primary">rpsB</name>
    <name evidence="6" type="ORF">A2907_02300</name>
</gene>
<evidence type="ECO:0000256" key="2">
    <source>
        <dbReference type="ARBA" id="ARBA00022980"/>
    </source>
</evidence>
<dbReference type="Gene3D" id="3.40.50.10490">
    <property type="entry name" value="Glucose-6-phosphate isomerase like protein, domain 1"/>
    <property type="match status" value="1"/>
</dbReference>
<name>A0A1F5C9G0_9BACT</name>
<dbReference type="AlphaFoldDB" id="A0A1F5C9G0"/>
<protein>
    <recommendedName>
        <fullName evidence="4 5">Small ribosomal subunit protein uS2</fullName>
    </recommendedName>
</protein>
<dbReference type="SUPFAM" id="SSF52313">
    <property type="entry name" value="Ribosomal protein S2"/>
    <property type="match status" value="1"/>
</dbReference>
<dbReference type="PANTHER" id="PTHR12534:SF0">
    <property type="entry name" value="SMALL RIBOSOMAL SUBUNIT PROTEIN US2M"/>
    <property type="match status" value="1"/>
</dbReference>
<dbReference type="GO" id="GO:0003735">
    <property type="term" value="F:structural constituent of ribosome"/>
    <property type="evidence" value="ECO:0007669"/>
    <property type="project" value="InterPro"/>
</dbReference>
<evidence type="ECO:0000256" key="4">
    <source>
        <dbReference type="ARBA" id="ARBA00035256"/>
    </source>
</evidence>
<evidence type="ECO:0000313" key="7">
    <source>
        <dbReference type="Proteomes" id="UP000177947"/>
    </source>
</evidence>
<dbReference type="NCBIfam" id="TIGR01011">
    <property type="entry name" value="rpsB_bact"/>
    <property type="match status" value="1"/>
</dbReference>
<dbReference type="HAMAP" id="MF_00291_B">
    <property type="entry name" value="Ribosomal_uS2_B"/>
    <property type="match status" value="1"/>
</dbReference>
<dbReference type="GO" id="GO:0022627">
    <property type="term" value="C:cytosolic small ribosomal subunit"/>
    <property type="evidence" value="ECO:0007669"/>
    <property type="project" value="TreeGrafter"/>
</dbReference>
<evidence type="ECO:0000313" key="6">
    <source>
        <dbReference type="EMBL" id="OGD39492.1"/>
    </source>
</evidence>
<dbReference type="InterPro" id="IPR005706">
    <property type="entry name" value="Ribosomal_uS2_bac/mit/plastid"/>
</dbReference>
<dbReference type="PANTHER" id="PTHR12534">
    <property type="entry name" value="30S RIBOSOMAL PROTEIN S2 PROKARYOTIC AND ORGANELLAR"/>
    <property type="match status" value="1"/>
</dbReference>
<comment type="caution">
    <text evidence="6">The sequence shown here is derived from an EMBL/GenBank/DDBJ whole genome shotgun (WGS) entry which is preliminary data.</text>
</comment>
<dbReference type="CDD" id="cd01425">
    <property type="entry name" value="RPS2"/>
    <property type="match status" value="1"/>
</dbReference>
<evidence type="ECO:0000256" key="5">
    <source>
        <dbReference type="HAMAP-Rule" id="MF_00291"/>
    </source>
</evidence>
<accession>A0A1F5C9G0</accession>
<keyword evidence="3 5" id="KW-0687">Ribonucleoprotein</keyword>
<dbReference type="InterPro" id="IPR023591">
    <property type="entry name" value="Ribosomal_uS2_flav_dom_sf"/>
</dbReference>
<dbReference type="InterPro" id="IPR001865">
    <property type="entry name" value="Ribosomal_uS2"/>
</dbReference>
<dbReference type="Proteomes" id="UP000177947">
    <property type="component" value="Unassembled WGS sequence"/>
</dbReference>
<evidence type="ECO:0000256" key="3">
    <source>
        <dbReference type="ARBA" id="ARBA00023274"/>
    </source>
</evidence>
<dbReference type="Pfam" id="PF00318">
    <property type="entry name" value="Ribosomal_S2"/>
    <property type="match status" value="1"/>
</dbReference>
<comment type="similarity">
    <text evidence="1 5">Belongs to the universal ribosomal protein uS2 family.</text>
</comment>
<sequence>MSPAIINEMIKRGVYIGKMKSKSHPKMKNFIFGTRHNLQIINLEKTIAKLNESLEYIKTIAKNKGTILFVATKMPAKLLIKEAAIKCDMPYVEERWLGGTLTNINTILKRIEYFLDLEKRKNSGDLTKYTKKEQLQFEKELAELFHNFNGIKNLKKLPDAIFVVDAAAHKWTINEAIKTKVPIIAIVNTDSDPTRVTYPIPANSESIESIKFILEKITEAVTQEKVAEAITQ</sequence>
<reference evidence="6 7" key="1">
    <citation type="journal article" date="2016" name="Nat. Commun.">
        <title>Thousands of microbial genomes shed light on interconnected biogeochemical processes in an aquifer system.</title>
        <authorList>
            <person name="Anantharaman K."/>
            <person name="Brown C.T."/>
            <person name="Hug L.A."/>
            <person name="Sharon I."/>
            <person name="Castelle C.J."/>
            <person name="Probst A.J."/>
            <person name="Thomas B.C."/>
            <person name="Singh A."/>
            <person name="Wilkins M.J."/>
            <person name="Karaoz U."/>
            <person name="Brodie E.L."/>
            <person name="Williams K.H."/>
            <person name="Hubbard S.S."/>
            <person name="Banfield J.F."/>
        </authorList>
    </citation>
    <scope>NUCLEOTIDE SEQUENCE [LARGE SCALE GENOMIC DNA]</scope>
</reference>
<keyword evidence="2 5" id="KW-0689">Ribosomal protein</keyword>
<dbReference type="EMBL" id="MEYQ01000005">
    <property type="protein sequence ID" value="OGD39492.1"/>
    <property type="molecule type" value="Genomic_DNA"/>
</dbReference>
<dbReference type="PRINTS" id="PR00395">
    <property type="entry name" value="RIBOSOMALS2"/>
</dbReference>
<organism evidence="6 7">
    <name type="scientific">Candidatus Azambacteria bacterium RIFCSPLOWO2_01_FULL_37_9</name>
    <dbReference type="NCBI Taxonomy" id="1797297"/>
    <lineage>
        <taxon>Bacteria</taxon>
        <taxon>Candidatus Azamiibacteriota</taxon>
    </lineage>
</organism>
<dbReference type="Gene3D" id="1.10.287.610">
    <property type="entry name" value="Helix hairpin bin"/>
    <property type="match status" value="1"/>
</dbReference>
<dbReference type="GO" id="GO:0006412">
    <property type="term" value="P:translation"/>
    <property type="evidence" value="ECO:0007669"/>
    <property type="project" value="UniProtKB-UniRule"/>
</dbReference>
<proteinExistence type="inferred from homology"/>
<evidence type="ECO:0000256" key="1">
    <source>
        <dbReference type="ARBA" id="ARBA00006242"/>
    </source>
</evidence>